<dbReference type="CDD" id="cd06464">
    <property type="entry name" value="ACD_sHsps-like"/>
    <property type="match status" value="1"/>
</dbReference>
<dbReference type="eggNOG" id="COG0071">
    <property type="taxonomic scope" value="Bacteria"/>
</dbReference>
<name>I4C2J3_DESTA</name>
<dbReference type="Pfam" id="PF00011">
    <property type="entry name" value="HSP20"/>
    <property type="match status" value="1"/>
</dbReference>
<accession>I4C2J3</accession>
<dbReference type="OrthoDB" id="9811615at2"/>
<feature type="domain" description="SHSP" evidence="3">
    <location>
        <begin position="40"/>
        <end position="152"/>
    </location>
</feature>
<proteinExistence type="inferred from homology"/>
<dbReference type="InterPro" id="IPR002068">
    <property type="entry name" value="A-crystallin/Hsp20_dom"/>
</dbReference>
<evidence type="ECO:0000259" key="3">
    <source>
        <dbReference type="PROSITE" id="PS01031"/>
    </source>
</evidence>
<evidence type="ECO:0000256" key="1">
    <source>
        <dbReference type="PROSITE-ProRule" id="PRU00285"/>
    </source>
</evidence>
<dbReference type="InterPro" id="IPR008978">
    <property type="entry name" value="HSP20-like_chaperone"/>
</dbReference>
<dbReference type="Gene3D" id="2.60.40.790">
    <property type="match status" value="1"/>
</dbReference>
<sequence length="152" mass="17234">MFDLISRGENEREIRPSDRIRKLYQEMDAFISRFKEFGIASAEGFFPAVDVSETEKEMIVRAELPGMTCEELDLSVSSNVLTIRGEKKAEHMENQEDVRMNECFFGRFSRSVTLPSQIDQDAVEAEYKQGVLTVKLLKSGASEQGVSQITVQ</sequence>
<evidence type="ECO:0000313" key="4">
    <source>
        <dbReference type="EMBL" id="AFM23784.1"/>
    </source>
</evidence>
<organism evidence="4 5">
    <name type="scientific">Desulfomonile tiedjei (strain ATCC 49306 / DSM 6799 / DCB-1)</name>
    <dbReference type="NCBI Taxonomy" id="706587"/>
    <lineage>
        <taxon>Bacteria</taxon>
        <taxon>Pseudomonadati</taxon>
        <taxon>Thermodesulfobacteriota</taxon>
        <taxon>Desulfomonilia</taxon>
        <taxon>Desulfomonilales</taxon>
        <taxon>Desulfomonilaceae</taxon>
        <taxon>Desulfomonile</taxon>
    </lineage>
</organism>
<dbReference type="KEGG" id="dti:Desti_1069"/>
<evidence type="ECO:0000256" key="2">
    <source>
        <dbReference type="RuleBase" id="RU003616"/>
    </source>
</evidence>
<evidence type="ECO:0000313" key="5">
    <source>
        <dbReference type="Proteomes" id="UP000006055"/>
    </source>
</evidence>
<keyword evidence="5" id="KW-1185">Reference proteome</keyword>
<dbReference type="STRING" id="706587.Desti_1069"/>
<dbReference type="SUPFAM" id="SSF49764">
    <property type="entry name" value="HSP20-like chaperones"/>
    <property type="match status" value="1"/>
</dbReference>
<dbReference type="AlphaFoldDB" id="I4C2J3"/>
<dbReference type="HOGENOM" id="CLU_046737_12_0_7"/>
<dbReference type="PANTHER" id="PTHR11527">
    <property type="entry name" value="HEAT-SHOCK PROTEIN 20 FAMILY MEMBER"/>
    <property type="match status" value="1"/>
</dbReference>
<dbReference type="PROSITE" id="PS01031">
    <property type="entry name" value="SHSP"/>
    <property type="match status" value="1"/>
</dbReference>
<dbReference type="InterPro" id="IPR031107">
    <property type="entry name" value="Small_HSP"/>
</dbReference>
<gene>
    <name evidence="4" type="ordered locus">Desti_1069</name>
</gene>
<dbReference type="Proteomes" id="UP000006055">
    <property type="component" value="Chromosome"/>
</dbReference>
<keyword evidence="4" id="KW-0346">Stress response</keyword>
<dbReference type="RefSeq" id="WP_014808937.1">
    <property type="nucleotide sequence ID" value="NC_018025.1"/>
</dbReference>
<comment type="similarity">
    <text evidence="1 2">Belongs to the small heat shock protein (HSP20) family.</text>
</comment>
<reference evidence="5" key="1">
    <citation type="submission" date="2012-06" db="EMBL/GenBank/DDBJ databases">
        <title>Complete sequence of chromosome of Desulfomonile tiedjei DSM 6799.</title>
        <authorList>
            <person name="Lucas S."/>
            <person name="Copeland A."/>
            <person name="Lapidus A."/>
            <person name="Glavina del Rio T."/>
            <person name="Dalin E."/>
            <person name="Tice H."/>
            <person name="Bruce D."/>
            <person name="Goodwin L."/>
            <person name="Pitluck S."/>
            <person name="Peters L."/>
            <person name="Ovchinnikova G."/>
            <person name="Zeytun A."/>
            <person name="Lu M."/>
            <person name="Kyrpides N."/>
            <person name="Mavromatis K."/>
            <person name="Ivanova N."/>
            <person name="Brettin T."/>
            <person name="Detter J.C."/>
            <person name="Han C."/>
            <person name="Larimer F."/>
            <person name="Land M."/>
            <person name="Hauser L."/>
            <person name="Markowitz V."/>
            <person name="Cheng J.-F."/>
            <person name="Hugenholtz P."/>
            <person name="Woyke T."/>
            <person name="Wu D."/>
            <person name="Spring S."/>
            <person name="Schroeder M."/>
            <person name="Brambilla E."/>
            <person name="Klenk H.-P."/>
            <person name="Eisen J.A."/>
        </authorList>
    </citation>
    <scope>NUCLEOTIDE SEQUENCE [LARGE SCALE GENOMIC DNA]</scope>
    <source>
        <strain evidence="5">ATCC 49306 / DSM 6799 / DCB-1</strain>
    </source>
</reference>
<dbReference type="EMBL" id="CP003360">
    <property type="protein sequence ID" value="AFM23784.1"/>
    <property type="molecule type" value="Genomic_DNA"/>
</dbReference>
<protein>
    <submittedName>
        <fullName evidence="4">Molecular chaperone (Small heat shock protein)</fullName>
    </submittedName>
</protein>
<dbReference type="PATRIC" id="fig|706587.4.peg.1218"/>